<dbReference type="EMBL" id="AMQM01000004">
    <property type="status" value="NOT_ANNOTATED_CDS"/>
    <property type="molecule type" value="Genomic_DNA"/>
</dbReference>
<proteinExistence type="predicted"/>
<dbReference type="CTD" id="20210675"/>
<dbReference type="HOGENOM" id="CLU_239266_0_0_1"/>
<dbReference type="EnsemblMetazoa" id="HelroT187761">
    <property type="protein sequence ID" value="HelroP187761"/>
    <property type="gene ID" value="HelroG187761"/>
</dbReference>
<feature type="region of interest" description="Disordered" evidence="1">
    <location>
        <begin position="544"/>
        <end position="568"/>
    </location>
</feature>
<accession>T1FPC8</accession>
<feature type="region of interest" description="Disordered" evidence="1">
    <location>
        <begin position="178"/>
        <end position="249"/>
    </location>
</feature>
<dbReference type="OrthoDB" id="79771at2759"/>
<feature type="region of interest" description="Disordered" evidence="1">
    <location>
        <begin position="325"/>
        <end position="353"/>
    </location>
</feature>
<reference evidence="5" key="1">
    <citation type="submission" date="2012-12" db="EMBL/GenBank/DDBJ databases">
        <authorList>
            <person name="Hellsten U."/>
            <person name="Grimwood J."/>
            <person name="Chapman J.A."/>
            <person name="Shapiro H."/>
            <person name="Aerts A."/>
            <person name="Otillar R.P."/>
            <person name="Terry A.Y."/>
            <person name="Boore J.L."/>
            <person name="Simakov O."/>
            <person name="Marletaz F."/>
            <person name="Cho S.-J."/>
            <person name="Edsinger-Gonzales E."/>
            <person name="Havlak P."/>
            <person name="Kuo D.-H."/>
            <person name="Larsson T."/>
            <person name="Lv J."/>
            <person name="Arendt D."/>
            <person name="Savage R."/>
            <person name="Osoegawa K."/>
            <person name="de Jong P."/>
            <person name="Lindberg D.R."/>
            <person name="Seaver E.C."/>
            <person name="Weisblat D.A."/>
            <person name="Putnam N.H."/>
            <person name="Grigoriev I.V."/>
            <person name="Rokhsar D.S."/>
        </authorList>
    </citation>
    <scope>NUCLEOTIDE SEQUENCE</scope>
</reference>
<dbReference type="EMBL" id="KB095811">
    <property type="protein sequence ID" value="ESO11945.1"/>
    <property type="molecule type" value="Genomic_DNA"/>
</dbReference>
<protein>
    <recommendedName>
        <fullName evidence="2">C2 domain-containing protein</fullName>
    </recommendedName>
</protein>
<evidence type="ECO:0000256" key="1">
    <source>
        <dbReference type="SAM" id="MobiDB-lite"/>
    </source>
</evidence>
<dbReference type="InterPro" id="IPR000008">
    <property type="entry name" value="C2_dom"/>
</dbReference>
<dbReference type="SUPFAM" id="SSF49562">
    <property type="entry name" value="C2 domain (Calcium/lipid-binding domain, CaLB)"/>
    <property type="match status" value="1"/>
</dbReference>
<evidence type="ECO:0000313" key="5">
    <source>
        <dbReference type="Proteomes" id="UP000015101"/>
    </source>
</evidence>
<dbReference type="PROSITE" id="PS50004">
    <property type="entry name" value="C2"/>
    <property type="match status" value="1"/>
</dbReference>
<dbReference type="Proteomes" id="UP000015101">
    <property type="component" value="Unassembled WGS sequence"/>
</dbReference>
<feature type="domain" description="C2" evidence="2">
    <location>
        <begin position="1564"/>
        <end position="1709"/>
    </location>
</feature>
<dbReference type="PANTHER" id="PTHR21254:SF1">
    <property type="entry name" value="C2 DOMAIN-CONTAINING PROTEIN 3"/>
    <property type="match status" value="1"/>
</dbReference>
<evidence type="ECO:0000259" key="2">
    <source>
        <dbReference type="PROSITE" id="PS50004"/>
    </source>
</evidence>
<dbReference type="eggNOG" id="ENOG502QRQ8">
    <property type="taxonomic scope" value="Eukaryota"/>
</dbReference>
<dbReference type="PANTHER" id="PTHR21254">
    <property type="entry name" value="C2 DOMAIN-CONTAINING PROTEIN 3"/>
    <property type="match status" value="1"/>
</dbReference>
<name>T1FPC8_HELRO</name>
<dbReference type="SMART" id="SM00239">
    <property type="entry name" value="C2"/>
    <property type="match status" value="3"/>
</dbReference>
<sequence length="1755" mass="194318">MATTAATAAASNDAKNRIGTDFINLNMNPLKENIKPFVTSAPSSAQHPSILGDLDAMLMFGEHLRDAMLKASISNSRQLFQTQANMQKNNIADELLSGDDINTDVQPVELILDSIKQFPSALNIFNSDARHGKPGPMFDGVMLEGNHNIDVTMLASNSEDLLFDDGLLQELVYDNVRERIPNDNNSNAGEGGDEEEGEGRRERKERKRSRSLVVEGHSIKLHSNRAKSSTSAVAYNHKPPNSHAGVSKSKRCSFGGVTRHRTNILPASYPAELTVTIRDFLFTDQSFFKQMTSKISTPPSSSTADVSFKSRSFYITCDVVRRRATSTSKTSASSSQQASTHSTPHAPDDDVLSSYKTKPFTRGSANSTVVTFNEEFSMPILIGLKRTRHDGVVVDDDDGDADGDDDIDEEMKNVCLIFKVFQHIPFSSIKPKQIGVCTFPLKWFQQGDLSITEALIVKHQHTNLLPSPPRHRHHQHPASKHKFASAAEAGQSIGLLKVHIELHRKVAENGGESSNDGDADSVNEPVINADVDAAGKKTYVVDCDEDDDEEEEEDGRGSDGGSHSDKFVKDDAYKVSSKTSDQKQGTKQDTSAHIGLFISRAEMIPRNKKEELNEHLHNYYIVVRSFWLKEPTKTPVVWSSILPLFNFRQVAPVHLKDALQKMKKMNMVVVEVWNKKPSSDLLVGLCKLSLDQFVLTFSDSSMWKSLLHNKYPVVAVNDAVEIRCPIEGQVTGHLYVKLVMGSLDQVTEFDLNPFAQNEDEDSIFSLGGNGNNDNDDETSELVDDYMNDVRKVSKWRKVVGKKSIGEATTLRRSSILSGRDVMLNEHTFMVYIDSIIDFKCTEGQQWSDAECYVQYTFLYQPSPSIQSFNRQHLGRIAVKSTRTSPVKYSTNMSFGESFQHIILHRIVYHIQQIISKVFSGVGNENDMTFEVWCRRYQPVVCDVLVAKLHEVVADIMRSITSQAYLPLTSVYQMLIHRPSSDSSFIDLSLPLFSSSKEGGHLATSHDQGGSGVCGYLRLRLDYETRTRKKAALQLLGHHLPLSNYLQTGLNVYLTASLSFLPIGNEKSTQTVTKTFHPDLFSSFEFACPLFWKNPSSRDNKPMTLAHIFNNAYLLIKVFHQNTDATAESLLGLDVNLKGVPINPLNKASVLTNNFSVTNAASAMSAPSYVNDVLLGVVIVPLTNFPIKSSGLRGWFPIESSAAYSDLERRDYVGGSKAKVVLTGDVNNVVGGVELMLKIPSKNEREAVLSVGRSLGWSPVNQVADASFFTEERNSLKKFNVSITINNLIISPKMLPAIGAFAHSDINSDGHMNADVTGKCSNLFNIVDSTEEGNVDTACGIPLHTRCYLRYKFFDQKVSMSRLFPMFMVGEQLFVTGAYREKFRICSSAMFAWYLAEERLEVEIWMTGRDESGANNGNEANNEAGHDDGNSNAVNANEFPKPSDHLVGAGYIDFIELADLKKVKCSIRNSSMIYNASCDNIGESSFDYVITFADDIPSAKLDKILELISKGSLPPNLFSSALNPNFPDFSFLGHVATGVDVVGSACADIDLLTGATKKMSQTAPSHEQPSKKKKFVDSKDVFKARLSIERAYHLQDVPVSGVLVVPSAYVTYNTAESEEPVSSHVISHDNNPVWYHDNDVLLSKEMLLARDKNLIIKVWHKIGGDGGIGGNRKSSTSSHLKPDKFADKVIGYVSVNLRPLTTRNFFNICGYYNIIDLAGSCKGQIKVCVTPMQWSNEAQQVHVVIVPAFLLCVDDV</sequence>
<evidence type="ECO:0000313" key="4">
    <source>
        <dbReference type="EnsemblMetazoa" id="HelroP187761"/>
    </source>
</evidence>
<dbReference type="Pfam" id="PF00168">
    <property type="entry name" value="C2"/>
    <property type="match status" value="2"/>
</dbReference>
<feature type="compositionally biased region" description="Acidic residues" evidence="1">
    <location>
        <begin position="544"/>
        <end position="554"/>
    </location>
</feature>
<keyword evidence="5" id="KW-1185">Reference proteome</keyword>
<organism evidence="4 5">
    <name type="scientific">Helobdella robusta</name>
    <name type="common">Californian leech</name>
    <dbReference type="NCBI Taxonomy" id="6412"/>
    <lineage>
        <taxon>Eukaryota</taxon>
        <taxon>Metazoa</taxon>
        <taxon>Spiralia</taxon>
        <taxon>Lophotrochozoa</taxon>
        <taxon>Annelida</taxon>
        <taxon>Clitellata</taxon>
        <taxon>Hirudinea</taxon>
        <taxon>Rhynchobdellida</taxon>
        <taxon>Glossiphoniidae</taxon>
        <taxon>Helobdella</taxon>
    </lineage>
</organism>
<evidence type="ECO:0000313" key="3">
    <source>
        <dbReference type="EMBL" id="ESO11945.1"/>
    </source>
</evidence>
<gene>
    <name evidence="4" type="primary">20210675</name>
    <name evidence="3" type="ORF">HELRODRAFT_187761</name>
</gene>
<dbReference type="InterPro" id="IPR035892">
    <property type="entry name" value="C2_domain_sf"/>
</dbReference>
<dbReference type="GeneID" id="20210675"/>
<feature type="compositionally biased region" description="Low complexity" evidence="1">
    <location>
        <begin position="325"/>
        <end position="343"/>
    </location>
</feature>
<feature type="compositionally biased region" description="Low complexity" evidence="1">
    <location>
        <begin position="1412"/>
        <end position="1422"/>
    </location>
</feature>
<reference evidence="4" key="3">
    <citation type="submission" date="2015-06" db="UniProtKB">
        <authorList>
            <consortium name="EnsemblMetazoa"/>
        </authorList>
    </citation>
    <scope>IDENTIFICATION</scope>
</reference>
<feature type="region of interest" description="Disordered" evidence="1">
    <location>
        <begin position="1410"/>
        <end position="1433"/>
    </location>
</feature>
<dbReference type="InParanoid" id="T1FPC8"/>
<dbReference type="RefSeq" id="XP_009008665.1">
    <property type="nucleotide sequence ID" value="XM_009010417.1"/>
</dbReference>
<dbReference type="KEGG" id="hro:HELRODRAFT_187761"/>
<dbReference type="STRING" id="6412.T1FPC8"/>
<reference evidence="3 5" key="2">
    <citation type="journal article" date="2013" name="Nature">
        <title>Insights into bilaterian evolution from three spiralian genomes.</title>
        <authorList>
            <person name="Simakov O."/>
            <person name="Marletaz F."/>
            <person name="Cho S.J."/>
            <person name="Edsinger-Gonzales E."/>
            <person name="Havlak P."/>
            <person name="Hellsten U."/>
            <person name="Kuo D.H."/>
            <person name="Larsson T."/>
            <person name="Lv J."/>
            <person name="Arendt D."/>
            <person name="Savage R."/>
            <person name="Osoegawa K."/>
            <person name="de Jong P."/>
            <person name="Grimwood J."/>
            <person name="Chapman J.A."/>
            <person name="Shapiro H."/>
            <person name="Aerts A."/>
            <person name="Otillar R.P."/>
            <person name="Terry A.Y."/>
            <person name="Boore J.L."/>
            <person name="Grigoriev I.V."/>
            <person name="Lindberg D.R."/>
            <person name="Seaver E.C."/>
            <person name="Weisblat D.A."/>
            <person name="Putnam N.H."/>
            <person name="Rokhsar D.S."/>
        </authorList>
    </citation>
    <scope>NUCLEOTIDE SEQUENCE</scope>
</reference>